<feature type="compositionally biased region" description="Pro residues" evidence="1">
    <location>
        <begin position="1194"/>
        <end position="1206"/>
    </location>
</feature>
<evidence type="ECO:0000259" key="3">
    <source>
        <dbReference type="Pfam" id="PF05170"/>
    </source>
</evidence>
<dbReference type="PIRSF" id="PIRSF034039">
    <property type="entry name" value="UCP034039"/>
    <property type="match status" value="1"/>
</dbReference>
<feature type="domain" description="AsmA" evidence="3">
    <location>
        <begin position="856"/>
        <end position="1000"/>
    </location>
</feature>
<keyword evidence="2" id="KW-0472">Membrane</keyword>
<gene>
    <name evidence="4" type="ORF">ACFSC7_13365</name>
</gene>
<protein>
    <submittedName>
        <fullName evidence="4">AsmA-like C-terminal region-containing protein</fullName>
    </submittedName>
</protein>
<feature type="compositionally biased region" description="Basic and acidic residues" evidence="1">
    <location>
        <begin position="1160"/>
        <end position="1183"/>
    </location>
</feature>
<reference evidence="5" key="1">
    <citation type="journal article" date="2019" name="Int. J. Syst. Evol. Microbiol.">
        <title>The Global Catalogue of Microorganisms (GCM) 10K type strain sequencing project: providing services to taxonomists for standard genome sequencing and annotation.</title>
        <authorList>
            <consortium name="The Broad Institute Genomics Platform"/>
            <consortium name="The Broad Institute Genome Sequencing Center for Infectious Disease"/>
            <person name="Wu L."/>
            <person name="Ma J."/>
        </authorList>
    </citation>
    <scope>NUCLEOTIDE SEQUENCE [LARGE SCALE GENOMIC DNA]</scope>
    <source>
        <strain evidence="5">JCM 3369</strain>
    </source>
</reference>
<organism evidence="4 5">
    <name type="scientific">Roseibium aestuarii</name>
    <dbReference type="NCBI Taxonomy" id="2600299"/>
    <lineage>
        <taxon>Bacteria</taxon>
        <taxon>Pseudomonadati</taxon>
        <taxon>Pseudomonadota</taxon>
        <taxon>Alphaproteobacteria</taxon>
        <taxon>Hyphomicrobiales</taxon>
        <taxon>Stappiaceae</taxon>
        <taxon>Roseibium</taxon>
    </lineage>
</organism>
<evidence type="ECO:0000256" key="2">
    <source>
        <dbReference type="SAM" id="Phobius"/>
    </source>
</evidence>
<feature type="domain" description="AsmA" evidence="3">
    <location>
        <begin position="16"/>
        <end position="187"/>
    </location>
</feature>
<dbReference type="Proteomes" id="UP001597327">
    <property type="component" value="Unassembled WGS sequence"/>
</dbReference>
<feature type="region of interest" description="Disordered" evidence="1">
    <location>
        <begin position="1249"/>
        <end position="1268"/>
    </location>
</feature>
<dbReference type="Pfam" id="PF05170">
    <property type="entry name" value="AsmA"/>
    <property type="match status" value="2"/>
</dbReference>
<evidence type="ECO:0000313" key="4">
    <source>
        <dbReference type="EMBL" id="MFD1696511.1"/>
    </source>
</evidence>
<dbReference type="InterPro" id="IPR017023">
    <property type="entry name" value="UCP034039"/>
</dbReference>
<dbReference type="EMBL" id="JBHUFA010000004">
    <property type="protein sequence ID" value="MFD1696511.1"/>
    <property type="molecule type" value="Genomic_DNA"/>
</dbReference>
<proteinExistence type="predicted"/>
<feature type="compositionally biased region" description="Low complexity" evidence="1">
    <location>
        <begin position="1207"/>
        <end position="1231"/>
    </location>
</feature>
<sequence>MRGQKERVLNSVFISIGVAIILVLVTALVAPFFVDWTVYRSTFETYAEEALGHKVTVLGEADMSLLPSPTVTFTDVRVGGSEDPLLVVSRFQLRLDLPPLLKGEFHVLDMSLDRPHLTLSLDEEGRPDWLTAMRARGAISEVKAEDVTFENITISDGAVTVVDARSGRTHTLDNADLVVQARSLAGPFRIDGPMVIGDERYTVSLATGKRLPDGSLRIKGGVTPDRYSIAASFDGNFTTTDGLPRFDGDFQLKGIEQGDDGPQELWTAEGAFAADTAQLVVSKADYHFGPQDRRSSMSGQMQMTYAGDRRFDVVARAKQIDLDRLYGGGPQAPVALGDAATRVLDVLKGLPVPDMAGTLALDMPVVVAGGELLQDVRLDLETRSGGWRISRLAGRVPGRTTIATEGDLTLGDRFAYRGSLSVVSEQPGAFAAWLGEGDGGSSKIQPVSLEGRVNVVDSGAAIENLRVELGDAAITGGVSYRISRQDRDEFGLSLVADVLDVDQVEELLGLLAPAAGGESFWSRTNLSLMLRAREARLRGVQGKDLSLQASFEGDHLQIDRLYTADLAGAEVDVSGRVDDLAGAPVGNLSARLNATDLDGLVGLLRAAFPQSPALVRLERAADYLVPARFEGSFVGKASGDGSRLDLSLSGSAGGVETSVTGRFDGRVDAWHEADVDLDVALKGPDGGQILRQLGLDILPVDELGQGDLHLQASGRPDDGLELSLAATAPAASLTADGRLRLQRDKPVNYSLTGALSMEDLGPFALLVGRVMPVMSGEIPVDLTYALDGKGSDLALRDLAGQVGDVSVSGSVEGSLDPAPGERLRRFKGALRLSDLDLQALSEAVLGPDQWSSLGSGRSVWPAAPFGQALLSSLDLALDVEAERMDLGIAEAAENISARLRLGPEELRLDDLASTFAGGRLGGQLALRRSGGEGAFSGRMKLEGADLTQLVWTPDGRAVATGTLDLLADVEGAGRSISGIVASLTGSGTVTIREGALRGLNPQAFSLVMRAVDAGLDLSEDRIGEVFLSHMQVGTLRFDTLEAALGVIGGRVSARNIAVDAQAANLFGSAQINLNDLTLDSDFSLTVDAGDEAVVGGEPQVGLLFTGPLEQPERKVNVAPFTAYLTLRAFEQEVERVEKLQSEILENQKLSRELKREAQERARREREAEEAARAAEEAAARAAEEPAPETEPLSEPQPEPAPAPAEPAPIDSVPAPVEPPAQQATPAPISAPENPADFAARIRQVLQAPAETTGAVVEEKKSGQSVLKPLAPPQTVEDLLAREIGLPADVLNRARGFDTGAPAGQ</sequence>
<comment type="caution">
    <text evidence="4">The sequence shown here is derived from an EMBL/GenBank/DDBJ whole genome shotgun (WGS) entry which is preliminary data.</text>
</comment>
<dbReference type="PANTHER" id="PTHR30441:SF4">
    <property type="entry name" value="PROTEIN ASMA"/>
    <property type="match status" value="1"/>
</dbReference>
<dbReference type="PANTHER" id="PTHR30441">
    <property type="entry name" value="DUF748 DOMAIN-CONTAINING PROTEIN"/>
    <property type="match status" value="1"/>
</dbReference>
<keyword evidence="2" id="KW-0812">Transmembrane</keyword>
<keyword evidence="5" id="KW-1185">Reference proteome</keyword>
<evidence type="ECO:0000256" key="1">
    <source>
        <dbReference type="SAM" id="MobiDB-lite"/>
    </source>
</evidence>
<name>A0ABW4JZG0_9HYPH</name>
<evidence type="ECO:0000313" key="5">
    <source>
        <dbReference type="Proteomes" id="UP001597327"/>
    </source>
</evidence>
<dbReference type="InterPro" id="IPR052894">
    <property type="entry name" value="AsmA-related"/>
</dbReference>
<dbReference type="RefSeq" id="WP_208998763.1">
    <property type="nucleotide sequence ID" value="NZ_JBHUFA010000004.1"/>
</dbReference>
<keyword evidence="2" id="KW-1133">Transmembrane helix</keyword>
<feature type="region of interest" description="Disordered" evidence="1">
    <location>
        <begin position="1160"/>
        <end position="1240"/>
    </location>
</feature>
<accession>A0ABW4JZG0</accession>
<dbReference type="InterPro" id="IPR007844">
    <property type="entry name" value="AsmA"/>
</dbReference>
<feature type="transmembrane region" description="Helical" evidence="2">
    <location>
        <begin position="12"/>
        <end position="34"/>
    </location>
</feature>